<evidence type="ECO:0000256" key="1">
    <source>
        <dbReference type="SAM" id="SignalP"/>
    </source>
</evidence>
<dbReference type="AlphaFoldDB" id="A0A1B6MPC5"/>
<proteinExistence type="predicted"/>
<dbReference type="EMBL" id="GEBQ01002224">
    <property type="protein sequence ID" value="JAT37753.1"/>
    <property type="molecule type" value="Transcribed_RNA"/>
</dbReference>
<evidence type="ECO:0000313" key="2">
    <source>
        <dbReference type="EMBL" id="JAT37753.1"/>
    </source>
</evidence>
<keyword evidence="1" id="KW-0732">Signal</keyword>
<name>A0A1B6MPC5_9HEMI</name>
<feature type="chain" id="PRO_5008588484" evidence="1">
    <location>
        <begin position="18"/>
        <end position="157"/>
    </location>
</feature>
<accession>A0A1B6MPC5</accession>
<gene>
    <name evidence="2" type="ORF">g.18745</name>
</gene>
<reference evidence="2" key="1">
    <citation type="submission" date="2015-11" db="EMBL/GenBank/DDBJ databases">
        <title>De novo transcriptome assembly of four potential Pierce s Disease insect vectors from Arizona vineyards.</title>
        <authorList>
            <person name="Tassone E.E."/>
        </authorList>
    </citation>
    <scope>NUCLEOTIDE SEQUENCE</scope>
</reference>
<protein>
    <submittedName>
        <fullName evidence="2">Uncharacterized protein</fullName>
    </submittedName>
</protein>
<sequence length="157" mass="18391">MMCLSLVVAAITLGVSADHYEVPHWQQQIPYNGIAHLFHGMYREMYVTSDSTNRTAGSIILQNMEKLREGSKELKGLADSVSEAEFHKKYLQPVRFMVLRGRKQWNLISYRNAELSEKYGWDDEEIARFRDMYREILDTVNEMEECLNLRHVDLSDQ</sequence>
<feature type="signal peptide" evidence="1">
    <location>
        <begin position="1"/>
        <end position="17"/>
    </location>
</feature>
<organism evidence="2">
    <name type="scientific">Graphocephala atropunctata</name>
    <dbReference type="NCBI Taxonomy" id="36148"/>
    <lineage>
        <taxon>Eukaryota</taxon>
        <taxon>Metazoa</taxon>
        <taxon>Ecdysozoa</taxon>
        <taxon>Arthropoda</taxon>
        <taxon>Hexapoda</taxon>
        <taxon>Insecta</taxon>
        <taxon>Pterygota</taxon>
        <taxon>Neoptera</taxon>
        <taxon>Paraneoptera</taxon>
        <taxon>Hemiptera</taxon>
        <taxon>Auchenorrhyncha</taxon>
        <taxon>Membracoidea</taxon>
        <taxon>Cicadellidae</taxon>
        <taxon>Cicadellinae</taxon>
        <taxon>Cicadellini</taxon>
        <taxon>Graphocephala</taxon>
    </lineage>
</organism>